<evidence type="ECO:0000256" key="7">
    <source>
        <dbReference type="ARBA" id="ARBA00023242"/>
    </source>
</evidence>
<accession>A0A1E3PDF5</accession>
<evidence type="ECO:0000259" key="9">
    <source>
        <dbReference type="Pfam" id="PF09811"/>
    </source>
</evidence>
<evidence type="ECO:0000313" key="11">
    <source>
        <dbReference type="Proteomes" id="UP000094112"/>
    </source>
</evidence>
<dbReference type="RefSeq" id="XP_019042114.1">
    <property type="nucleotide sequence ID" value="XM_019183085.1"/>
</dbReference>
<dbReference type="InterPro" id="IPR038881">
    <property type="entry name" value="Yae1-like"/>
</dbReference>
<gene>
    <name evidence="10" type="ORF">WICANDRAFT_60953</name>
</gene>
<reference evidence="10 11" key="1">
    <citation type="journal article" date="2016" name="Proc. Natl. Acad. Sci. U.S.A.">
        <title>Comparative genomics of biotechnologically important yeasts.</title>
        <authorList>
            <person name="Riley R."/>
            <person name="Haridas S."/>
            <person name="Wolfe K.H."/>
            <person name="Lopes M.R."/>
            <person name="Hittinger C.T."/>
            <person name="Goeker M."/>
            <person name="Salamov A.A."/>
            <person name="Wisecaver J.H."/>
            <person name="Long T.M."/>
            <person name="Calvey C.H."/>
            <person name="Aerts A.L."/>
            <person name="Barry K.W."/>
            <person name="Choi C."/>
            <person name="Clum A."/>
            <person name="Coughlan A.Y."/>
            <person name="Deshpande S."/>
            <person name="Douglass A.P."/>
            <person name="Hanson S.J."/>
            <person name="Klenk H.-P."/>
            <person name="LaButti K.M."/>
            <person name="Lapidus A."/>
            <person name="Lindquist E.A."/>
            <person name="Lipzen A.M."/>
            <person name="Meier-Kolthoff J.P."/>
            <person name="Ohm R.A."/>
            <person name="Otillar R.P."/>
            <person name="Pangilinan J.L."/>
            <person name="Peng Y."/>
            <person name="Rokas A."/>
            <person name="Rosa C.A."/>
            <person name="Scheuner C."/>
            <person name="Sibirny A.A."/>
            <person name="Slot J.C."/>
            <person name="Stielow J.B."/>
            <person name="Sun H."/>
            <person name="Kurtzman C.P."/>
            <person name="Blackwell M."/>
            <person name="Grigoriev I.V."/>
            <person name="Jeffries T.W."/>
        </authorList>
    </citation>
    <scope>NUCLEOTIDE SEQUENCE [LARGE SCALE GENOMIC DNA]</scope>
    <source>
        <strain evidence="11">ATCC 58044 / CBS 1984 / NCYC 433 / NRRL Y-366-8</strain>
    </source>
</reference>
<dbReference type="PANTHER" id="PTHR18829">
    <property type="entry name" value="PROTEIN YAE1 HOMOLOG"/>
    <property type="match status" value="1"/>
</dbReference>
<feature type="domain" description="Essential protein Yae1 N-terminal" evidence="9">
    <location>
        <begin position="57"/>
        <end position="94"/>
    </location>
</feature>
<proteinExistence type="inferred from homology"/>
<dbReference type="GO" id="GO:0005634">
    <property type="term" value="C:nucleus"/>
    <property type="evidence" value="ECO:0007669"/>
    <property type="project" value="UniProtKB-SubCell"/>
</dbReference>
<name>A0A1E3PDF5_WICAA</name>
<keyword evidence="7" id="KW-0539">Nucleus</keyword>
<feature type="region of interest" description="Disordered" evidence="8">
    <location>
        <begin position="1"/>
        <end position="36"/>
    </location>
</feature>
<comment type="subcellular location">
    <subcellularLocation>
        <location evidence="2">Cytoplasm</location>
    </subcellularLocation>
    <subcellularLocation>
        <location evidence="1">Nucleus</location>
    </subcellularLocation>
</comment>
<dbReference type="EMBL" id="KV454208">
    <property type="protein sequence ID" value="ODQ62907.1"/>
    <property type="molecule type" value="Genomic_DNA"/>
</dbReference>
<evidence type="ECO:0000256" key="3">
    <source>
        <dbReference type="ARBA" id="ARBA00007096"/>
    </source>
</evidence>
<dbReference type="GeneID" id="30200331"/>
<evidence type="ECO:0000256" key="6">
    <source>
        <dbReference type="ARBA" id="ARBA00022490"/>
    </source>
</evidence>
<keyword evidence="11" id="KW-1185">Reference proteome</keyword>
<evidence type="ECO:0000256" key="8">
    <source>
        <dbReference type="SAM" id="MobiDB-lite"/>
    </source>
</evidence>
<protein>
    <recommendedName>
        <fullName evidence="5">Protein YAE1</fullName>
    </recommendedName>
    <alternativeName>
        <fullName evidence="4">Protein yae1</fullName>
    </alternativeName>
</protein>
<evidence type="ECO:0000313" key="10">
    <source>
        <dbReference type="EMBL" id="ODQ62907.1"/>
    </source>
</evidence>
<dbReference type="GO" id="GO:0005737">
    <property type="term" value="C:cytoplasm"/>
    <property type="evidence" value="ECO:0007669"/>
    <property type="project" value="UniProtKB-SubCell"/>
</dbReference>
<evidence type="ECO:0000256" key="2">
    <source>
        <dbReference type="ARBA" id="ARBA00004496"/>
    </source>
</evidence>
<evidence type="ECO:0000256" key="1">
    <source>
        <dbReference type="ARBA" id="ARBA00004123"/>
    </source>
</evidence>
<dbReference type="OrthoDB" id="20086at2759"/>
<comment type="similarity">
    <text evidence="3">Belongs to the YAE1 family.</text>
</comment>
<dbReference type="AlphaFoldDB" id="A0A1E3PDF5"/>
<dbReference type="PANTHER" id="PTHR18829:SF0">
    <property type="entry name" value="PROTEIN YAE1 HOMOLOG"/>
    <property type="match status" value="1"/>
</dbReference>
<keyword evidence="6" id="KW-0963">Cytoplasm</keyword>
<evidence type="ECO:0000256" key="4">
    <source>
        <dbReference type="ARBA" id="ARBA00017286"/>
    </source>
</evidence>
<dbReference type="STRING" id="683960.A0A1E3PDF5"/>
<evidence type="ECO:0000256" key="5">
    <source>
        <dbReference type="ARBA" id="ARBA00018400"/>
    </source>
</evidence>
<dbReference type="Pfam" id="PF09811">
    <property type="entry name" value="Yae1_N"/>
    <property type="match status" value="1"/>
</dbReference>
<feature type="compositionally biased region" description="Acidic residues" evidence="8">
    <location>
        <begin position="8"/>
        <end position="22"/>
    </location>
</feature>
<organism evidence="10 11">
    <name type="scientific">Wickerhamomyces anomalus (strain ATCC 58044 / CBS 1984 / NCYC 433 / NRRL Y-366-8)</name>
    <name type="common">Yeast</name>
    <name type="synonym">Hansenula anomala</name>
    <dbReference type="NCBI Taxonomy" id="683960"/>
    <lineage>
        <taxon>Eukaryota</taxon>
        <taxon>Fungi</taxon>
        <taxon>Dikarya</taxon>
        <taxon>Ascomycota</taxon>
        <taxon>Saccharomycotina</taxon>
        <taxon>Saccharomycetes</taxon>
        <taxon>Phaffomycetales</taxon>
        <taxon>Wickerhamomycetaceae</taxon>
        <taxon>Wickerhamomyces</taxon>
    </lineage>
</organism>
<sequence length="166" mass="18822">MGKKEAQDSEISDSEIWADSDEEFRPNVPDDEFYGEKSGVLENSEISALRRVHAKKGYLDGLSTAKEDSLQEGFDKGYPLGASIGIDVGKVISKLQFISTMNEIDPKLKDQAKTYLESAKEELLIQKVLNRRYFDGDLKLPEDLHSLLQRWKSDIDDLQAQIKLQQ</sequence>
<dbReference type="Proteomes" id="UP000094112">
    <property type="component" value="Unassembled WGS sequence"/>
</dbReference>
<dbReference type="InterPro" id="IPR019191">
    <property type="entry name" value="Essential_protein_Yae1_N"/>
</dbReference>